<accession>A0A508U0S9</accession>
<proteinExistence type="predicted"/>
<sequence length="115" mass="11847">MNGTPALNLPHRALTYSLGCCGRRGLNTTMKIALLALLGLALGALGGAALGIGAGLTWIGLVRTASIDNGALVFFTLMPLGAAIGGIAGALLFAVIAIRDAEIMIERQPVRHRDR</sequence>
<reference evidence="2" key="1">
    <citation type="submission" date="2019-02" db="EMBL/GenBank/DDBJ databases">
        <authorList>
            <person name="Pothier F.J."/>
        </authorList>
    </citation>
    <scope>NUCLEOTIDE SEQUENCE</scope>
    <source>
        <strain evidence="2">CI-1B</strain>
    </source>
</reference>
<evidence type="ECO:0000313" key="2">
    <source>
        <dbReference type="EMBL" id="VIO80357.1"/>
    </source>
</evidence>
<evidence type="ECO:0000313" key="3">
    <source>
        <dbReference type="Proteomes" id="UP000328092"/>
    </source>
</evidence>
<dbReference type="Proteomes" id="UP000328092">
    <property type="component" value="Unassembled WGS sequence"/>
</dbReference>
<gene>
    <name evidence="2" type="ORF">CI1B_83980</name>
</gene>
<protein>
    <submittedName>
        <fullName evidence="2">Uncharacterized protein</fullName>
    </submittedName>
</protein>
<dbReference type="AlphaFoldDB" id="A0A508U0S9"/>
<feature type="transmembrane region" description="Helical" evidence="1">
    <location>
        <begin position="32"/>
        <end position="59"/>
    </location>
</feature>
<comment type="caution">
    <text evidence="2">The sequence shown here is derived from an EMBL/GenBank/DDBJ whole genome shotgun (WGS) entry which is preliminary data.</text>
</comment>
<keyword evidence="1" id="KW-0472">Membrane</keyword>
<dbReference type="EMBL" id="CAADFC020000035">
    <property type="protein sequence ID" value="VIO80357.1"/>
    <property type="molecule type" value="Genomic_DNA"/>
</dbReference>
<evidence type="ECO:0000256" key="1">
    <source>
        <dbReference type="SAM" id="Phobius"/>
    </source>
</evidence>
<feature type="transmembrane region" description="Helical" evidence="1">
    <location>
        <begin position="71"/>
        <end position="98"/>
    </location>
</feature>
<organism evidence="2 3">
    <name type="scientific">Bradyrhizobium ivorense</name>
    <dbReference type="NCBI Taxonomy" id="2511166"/>
    <lineage>
        <taxon>Bacteria</taxon>
        <taxon>Pseudomonadati</taxon>
        <taxon>Pseudomonadota</taxon>
        <taxon>Alphaproteobacteria</taxon>
        <taxon>Hyphomicrobiales</taxon>
        <taxon>Nitrobacteraceae</taxon>
        <taxon>Bradyrhizobium</taxon>
    </lineage>
</organism>
<name>A0A508U0S9_9BRAD</name>
<keyword evidence="1" id="KW-0812">Transmembrane</keyword>
<keyword evidence="1" id="KW-1133">Transmembrane helix</keyword>
<keyword evidence="3" id="KW-1185">Reference proteome</keyword>